<evidence type="ECO:0000259" key="1">
    <source>
        <dbReference type="PROSITE" id="PS51202"/>
    </source>
</evidence>
<dbReference type="PANTHER" id="PTHR43833:SF7">
    <property type="entry name" value="KTR SYSTEM POTASSIUM UPTAKE PROTEIN C"/>
    <property type="match status" value="1"/>
</dbReference>
<dbReference type="Gene3D" id="3.40.50.720">
    <property type="entry name" value="NAD(P)-binding Rossmann-like Domain"/>
    <property type="match status" value="1"/>
</dbReference>
<dbReference type="GO" id="GO:0008324">
    <property type="term" value="F:monoatomic cation transmembrane transporter activity"/>
    <property type="evidence" value="ECO:0007669"/>
    <property type="project" value="InterPro"/>
</dbReference>
<dbReference type="SUPFAM" id="SSF116726">
    <property type="entry name" value="TrkA C-terminal domain-like"/>
    <property type="match status" value="1"/>
</dbReference>
<dbReference type="EMBL" id="JAMZEB010000002">
    <property type="protein sequence ID" value="MCP2358914.1"/>
    <property type="molecule type" value="Genomic_DNA"/>
</dbReference>
<sequence length="223" mass="24429">MSSLVEYKGDPVVVIGLGRFGTSLALELTRRGTEVLAIDHRPKITQGLAGRITQIATADATDMEALRQLGVPDFYQAVVAVGSDIEASILTTSLLVELEINDIWAKAVSTQHGRILSRIGAHHVVFPEHDMGERVAHLVSGRMLDYMQVDEDFAIAKTIPPKEYVGVPLGRSNLRRKYGVTIVAVKPPDEEFTYATAETELSYGDIVLVSGRTEQVERFAELP</sequence>
<dbReference type="Proteomes" id="UP001139648">
    <property type="component" value="Unassembled WGS sequence"/>
</dbReference>
<dbReference type="InterPro" id="IPR003148">
    <property type="entry name" value="RCK_N"/>
</dbReference>
<dbReference type="PROSITE" id="PS51202">
    <property type="entry name" value="RCK_C"/>
    <property type="match status" value="1"/>
</dbReference>
<organism evidence="2 3">
    <name type="scientific">Nonomuraea thailandensis</name>
    <dbReference type="NCBI Taxonomy" id="1188745"/>
    <lineage>
        <taxon>Bacteria</taxon>
        <taxon>Bacillati</taxon>
        <taxon>Actinomycetota</taxon>
        <taxon>Actinomycetes</taxon>
        <taxon>Streptosporangiales</taxon>
        <taxon>Streptosporangiaceae</taxon>
        <taxon>Nonomuraea</taxon>
    </lineage>
</organism>
<dbReference type="SUPFAM" id="SSF51735">
    <property type="entry name" value="NAD(P)-binding Rossmann-fold domains"/>
    <property type="match status" value="1"/>
</dbReference>
<comment type="caution">
    <text evidence="2">The sequence shown here is derived from an EMBL/GenBank/DDBJ whole genome shotgun (WGS) entry which is preliminary data.</text>
</comment>
<accession>A0A9X2K405</accession>
<reference evidence="2" key="1">
    <citation type="submission" date="2022-06" db="EMBL/GenBank/DDBJ databases">
        <title>Sequencing the genomes of 1000 actinobacteria strains.</title>
        <authorList>
            <person name="Klenk H.-P."/>
        </authorList>
    </citation>
    <scope>NUCLEOTIDE SEQUENCE</scope>
    <source>
        <strain evidence="2">DSM 46694</strain>
    </source>
</reference>
<dbReference type="PANTHER" id="PTHR43833">
    <property type="entry name" value="POTASSIUM CHANNEL PROTEIN 2-RELATED-RELATED"/>
    <property type="match status" value="1"/>
</dbReference>
<evidence type="ECO:0000313" key="3">
    <source>
        <dbReference type="Proteomes" id="UP001139648"/>
    </source>
</evidence>
<dbReference type="GO" id="GO:0006813">
    <property type="term" value="P:potassium ion transport"/>
    <property type="evidence" value="ECO:0007669"/>
    <property type="project" value="InterPro"/>
</dbReference>
<feature type="domain" description="RCK C-terminal" evidence="1">
    <location>
        <begin position="141"/>
        <end position="223"/>
    </location>
</feature>
<dbReference type="Pfam" id="PF02254">
    <property type="entry name" value="TrkA_N"/>
    <property type="match status" value="1"/>
</dbReference>
<dbReference type="RefSeq" id="WP_372513416.1">
    <property type="nucleotide sequence ID" value="NZ_BAABKA010000007.1"/>
</dbReference>
<proteinExistence type="predicted"/>
<gene>
    <name evidence="2" type="ORF">HD597_005934</name>
</gene>
<evidence type="ECO:0000313" key="2">
    <source>
        <dbReference type="EMBL" id="MCP2358914.1"/>
    </source>
</evidence>
<dbReference type="Pfam" id="PF02080">
    <property type="entry name" value="TrkA_C"/>
    <property type="match status" value="1"/>
</dbReference>
<dbReference type="AlphaFoldDB" id="A0A9X2K405"/>
<dbReference type="Gene3D" id="3.30.70.1450">
    <property type="entry name" value="Regulator of K+ conductance, C-terminal domain"/>
    <property type="match status" value="1"/>
</dbReference>
<keyword evidence="3" id="KW-1185">Reference proteome</keyword>
<dbReference type="InterPro" id="IPR006037">
    <property type="entry name" value="RCK_C"/>
</dbReference>
<dbReference type="InterPro" id="IPR050721">
    <property type="entry name" value="Trk_Ktr_HKT_K-transport"/>
</dbReference>
<protein>
    <submittedName>
        <fullName evidence="2">Trk system potassium uptake protein TrkA</fullName>
    </submittedName>
</protein>
<dbReference type="InterPro" id="IPR036291">
    <property type="entry name" value="NAD(P)-bd_dom_sf"/>
</dbReference>
<dbReference type="InterPro" id="IPR036721">
    <property type="entry name" value="RCK_C_sf"/>
</dbReference>
<name>A0A9X2K405_9ACTN</name>